<evidence type="ECO:0000313" key="3">
    <source>
        <dbReference type="Proteomes" id="UP000093355"/>
    </source>
</evidence>
<dbReference type="Pfam" id="PF00383">
    <property type="entry name" value="dCMP_cyt_deam_1"/>
    <property type="match status" value="1"/>
</dbReference>
<dbReference type="PROSITE" id="PS51747">
    <property type="entry name" value="CYT_DCMP_DEAMINASES_2"/>
    <property type="match status" value="1"/>
</dbReference>
<dbReference type="AlphaFoldDB" id="A0A1B9NBK8"/>
<dbReference type="GO" id="GO:0003824">
    <property type="term" value="F:catalytic activity"/>
    <property type="evidence" value="ECO:0007669"/>
    <property type="project" value="InterPro"/>
</dbReference>
<dbReference type="EMBL" id="LXMD01000023">
    <property type="protein sequence ID" value="OCG73967.1"/>
    <property type="molecule type" value="Genomic_DNA"/>
</dbReference>
<sequence length="205" mass="22322">MTADALATSFTLRLPEWLERELPRLPEILPDVDGRMARVNRLARRNFAEGNGGPFAALVVERETGRLVSVGVNVVLSTGISSGHAEVVALGLAQQRVGGWDLAAAHLPEHELVVNGRPCVQCYGATMWSGVTSLVVAGSGPELEELSGFDEGPMREDWDEQFRRRGISVVSGVRRDEALDVYREYGAWVAAHDGVVYNARASRPE</sequence>
<name>A0A1B9NBK8_9MICO</name>
<feature type="domain" description="CMP/dCMP-type deaminase" evidence="1">
    <location>
        <begin position="30"/>
        <end position="150"/>
    </location>
</feature>
<dbReference type="CDD" id="cd01285">
    <property type="entry name" value="nucleoside_deaminase"/>
    <property type="match status" value="1"/>
</dbReference>
<dbReference type="RefSeq" id="WP_067026376.1">
    <property type="nucleotide sequence ID" value="NZ_JRNY01000004.1"/>
</dbReference>
<organism evidence="2 3">
    <name type="scientific">Microbacterium sediminis</name>
    <dbReference type="NCBI Taxonomy" id="904291"/>
    <lineage>
        <taxon>Bacteria</taxon>
        <taxon>Bacillati</taxon>
        <taxon>Actinomycetota</taxon>
        <taxon>Actinomycetes</taxon>
        <taxon>Micrococcales</taxon>
        <taxon>Microbacteriaceae</taxon>
        <taxon>Microbacterium</taxon>
    </lineage>
</organism>
<dbReference type="STRING" id="904291.A7J15_07125"/>
<evidence type="ECO:0000313" key="2">
    <source>
        <dbReference type="EMBL" id="OCG73967.1"/>
    </source>
</evidence>
<accession>A0A1B9NBK8</accession>
<reference evidence="2 3" key="1">
    <citation type="submission" date="2016-05" db="EMBL/GenBank/DDBJ databases">
        <authorList>
            <person name="Lavstsen T."/>
            <person name="Jespersen J.S."/>
        </authorList>
    </citation>
    <scope>NUCLEOTIDE SEQUENCE [LARGE SCALE GENOMIC DNA]</scope>
    <source>
        <strain evidence="2 3">YLB-01</strain>
    </source>
</reference>
<dbReference type="Gene3D" id="3.40.140.10">
    <property type="entry name" value="Cytidine Deaminase, domain 2"/>
    <property type="match status" value="1"/>
</dbReference>
<dbReference type="Proteomes" id="UP000093355">
    <property type="component" value="Unassembled WGS sequence"/>
</dbReference>
<keyword evidence="3" id="KW-1185">Reference proteome</keyword>
<comment type="caution">
    <text evidence="2">The sequence shown here is derived from an EMBL/GenBank/DDBJ whole genome shotgun (WGS) entry which is preliminary data.</text>
</comment>
<protein>
    <submittedName>
        <fullName evidence="2">CMP deaminase</fullName>
    </submittedName>
</protein>
<gene>
    <name evidence="2" type="ORF">A7J15_07125</name>
</gene>
<dbReference type="InterPro" id="IPR002125">
    <property type="entry name" value="CMP_dCMP_dom"/>
</dbReference>
<evidence type="ECO:0000259" key="1">
    <source>
        <dbReference type="PROSITE" id="PS51747"/>
    </source>
</evidence>
<dbReference type="OrthoDB" id="9802676at2"/>
<dbReference type="SUPFAM" id="SSF53927">
    <property type="entry name" value="Cytidine deaminase-like"/>
    <property type="match status" value="1"/>
</dbReference>
<proteinExistence type="predicted"/>
<dbReference type="InterPro" id="IPR016193">
    <property type="entry name" value="Cytidine_deaminase-like"/>
</dbReference>